<reference evidence="19" key="2">
    <citation type="journal article" date="2013" name="G3 (Bethesda)">
        <title>Genomes of Ashbya fungi isolated from insects reveal four mating-type loci, numerous translocations, lack of transposons, and distinct gene duplications.</title>
        <authorList>
            <person name="Dietrich F.S."/>
            <person name="Voegeli S."/>
            <person name="Kuo S."/>
            <person name="Philippsen P."/>
        </authorList>
    </citation>
    <scope>GENOME REANNOTATION</scope>
    <source>
        <strain evidence="19">ATCC 10895 / CBS 109.51 / FGSC 9923 / NRRL Y-1056</strain>
    </source>
</reference>
<dbReference type="Gene3D" id="3.40.120.10">
    <property type="entry name" value="Alpha-D-Glucose-1,6-Bisphosphate, subunit A, domain 3"/>
    <property type="match status" value="3"/>
</dbReference>
<comment type="cofactor">
    <cofactor evidence="1">
        <name>Mg(2+)</name>
        <dbReference type="ChEBI" id="CHEBI:18420"/>
    </cofactor>
</comment>
<keyword evidence="7" id="KW-0597">Phosphoprotein</keyword>
<dbReference type="InterPro" id="IPR005846">
    <property type="entry name" value="A-D-PHexomutase_a/b/a-III"/>
</dbReference>
<dbReference type="CDD" id="cd05799">
    <property type="entry name" value="PGM2"/>
    <property type="match status" value="1"/>
</dbReference>
<dbReference type="FunFam" id="3.40.120.10:FF:000035">
    <property type="entry name" value="Pgm3p"/>
    <property type="match status" value="1"/>
</dbReference>
<dbReference type="GO" id="GO:0005634">
    <property type="term" value="C:nucleus"/>
    <property type="evidence" value="ECO:0007669"/>
    <property type="project" value="UniProtKB-SubCell"/>
</dbReference>
<evidence type="ECO:0000256" key="12">
    <source>
        <dbReference type="ARBA" id="ARBA00023277"/>
    </source>
</evidence>
<dbReference type="InterPro" id="IPR005845">
    <property type="entry name" value="A-D-PHexomutase_a/b/a-II"/>
</dbReference>
<dbReference type="GO" id="GO:0005737">
    <property type="term" value="C:cytoplasm"/>
    <property type="evidence" value="ECO:0007669"/>
    <property type="project" value="UniProtKB-SubCell"/>
</dbReference>
<dbReference type="AlphaFoldDB" id="Q75DZ9"/>
<dbReference type="PANTHER" id="PTHR45745">
    <property type="entry name" value="PHOSPHOMANNOMUTASE 45A"/>
    <property type="match status" value="1"/>
</dbReference>
<dbReference type="STRING" id="284811.Q75DZ9"/>
<dbReference type="Pfam" id="PF02878">
    <property type="entry name" value="PGM_PMM_I"/>
    <property type="match status" value="1"/>
</dbReference>
<dbReference type="eggNOG" id="KOG1220">
    <property type="taxonomic scope" value="Eukaryota"/>
</dbReference>
<keyword evidence="6" id="KW-0313">Glucose metabolism</keyword>
<evidence type="ECO:0000256" key="10">
    <source>
        <dbReference type="ARBA" id="ARBA00023235"/>
    </source>
</evidence>
<dbReference type="HOGENOM" id="CLU_016950_0_1_1"/>
<keyword evidence="10" id="KW-0413">Isomerase</keyword>
<evidence type="ECO:0000256" key="14">
    <source>
        <dbReference type="ARBA" id="ARBA00066543"/>
    </source>
</evidence>
<evidence type="ECO:0000256" key="11">
    <source>
        <dbReference type="ARBA" id="ARBA00023242"/>
    </source>
</evidence>
<evidence type="ECO:0000256" key="3">
    <source>
        <dbReference type="ARBA" id="ARBA00004496"/>
    </source>
</evidence>
<evidence type="ECO:0000256" key="13">
    <source>
        <dbReference type="ARBA" id="ARBA00051394"/>
    </source>
</evidence>
<sequence>MKENTDAVPSSLKDSLMEWLTFDKNSETQHEICELVSNHQWDELRKRLLPRITFGTAGLRARMEAGFSRMNTLTVIQASQGLARYIKSQFPDDLKVVIGHDHRFHSREFAEATIAAFLQLDYDIYYLNYVPPGSDEDVFVHTPMVPFAINNVEGGPTSCGVMITASHNPKMDNGYKVYYANGCQIIPPHDELIGRHIDANLEPWTRAWDSKALIEEAIKSGKLHDVRKEMLQKYKDSIQTMLVKQSNLKFAGGPWFVYTPMHGVGYEFFKEAVASVLGIEEDKDYIVVPEQKYPDPEFPTVSFPNPEERGALDMAMKVADANGITVVLANDPDADRFSVAVKYHGEWNQLTGNQIGILFAQAEMQSYFKEPKLDRKQLAMLTSAVSSQLLRKMAEEEGFLAVETLTGFKWLGNRARELELEGYYVPFAYEEAIGYMFSQVVHDKDGIAAAAVFLQMCYEWKKVAKSSQEVLQECYEKYGYFVDYNGYYISSAPAVTKEVFDYFRNEYTPAGKPYPSHIGCEFEVEYLRDLTVGYQSDTATNIPDLPVDHNSQMITCVLKPVKMETDCESVRFTARGSGTEPKLKVYIESCAANHQRASHLSHLAWDVLKREWFRPTETGLQTNF</sequence>
<keyword evidence="5" id="KW-0963">Cytoplasm</keyword>
<evidence type="ECO:0000256" key="7">
    <source>
        <dbReference type="ARBA" id="ARBA00022553"/>
    </source>
</evidence>
<dbReference type="GeneID" id="4618901"/>
<dbReference type="GO" id="GO:0006166">
    <property type="term" value="P:purine ribonucleoside salvage"/>
    <property type="evidence" value="ECO:0000318"/>
    <property type="project" value="GO_Central"/>
</dbReference>
<keyword evidence="19" id="KW-1185">Reference proteome</keyword>
<accession>Q75DZ9</accession>
<dbReference type="GO" id="GO:0006006">
    <property type="term" value="P:glucose metabolic process"/>
    <property type="evidence" value="ECO:0007669"/>
    <property type="project" value="UniProtKB-KW"/>
</dbReference>
<dbReference type="InterPro" id="IPR016055">
    <property type="entry name" value="A-D-PHexomutase_a/b/a-I/II/III"/>
</dbReference>
<keyword evidence="8" id="KW-0479">Metal-binding</keyword>
<dbReference type="InParanoid" id="Q75DZ9"/>
<keyword evidence="12" id="KW-0119">Carbohydrate metabolism</keyword>
<dbReference type="FunFam" id="3.40.120.10:FF:000037">
    <property type="entry name" value="Pgm3p"/>
    <property type="match status" value="1"/>
</dbReference>
<dbReference type="EC" id="5.4.2.7" evidence="14"/>
<gene>
    <name evidence="18" type="ORF">AGOS_ABL126W</name>
</gene>
<evidence type="ECO:0000256" key="2">
    <source>
        <dbReference type="ARBA" id="ARBA00004123"/>
    </source>
</evidence>
<evidence type="ECO:0000256" key="4">
    <source>
        <dbReference type="ARBA" id="ARBA00010231"/>
    </source>
</evidence>
<dbReference type="GO" id="GO:0006148">
    <property type="term" value="P:inosine catabolic process"/>
    <property type="evidence" value="ECO:0007669"/>
    <property type="project" value="EnsemblFungi"/>
</dbReference>
<dbReference type="FunCoup" id="Q75DZ9">
    <property type="interactions" value="326"/>
</dbReference>
<dbReference type="OMA" id="GYCVDPE"/>
<organism evidence="18 19">
    <name type="scientific">Eremothecium gossypii (strain ATCC 10895 / CBS 109.51 / FGSC 9923 / NRRL Y-1056)</name>
    <name type="common">Yeast</name>
    <name type="synonym">Ashbya gossypii</name>
    <dbReference type="NCBI Taxonomy" id="284811"/>
    <lineage>
        <taxon>Eukaryota</taxon>
        <taxon>Fungi</taxon>
        <taxon>Dikarya</taxon>
        <taxon>Ascomycota</taxon>
        <taxon>Saccharomycotina</taxon>
        <taxon>Saccharomycetes</taxon>
        <taxon>Saccharomycetales</taxon>
        <taxon>Saccharomycetaceae</taxon>
        <taxon>Eremothecium</taxon>
    </lineage>
</organism>
<dbReference type="PROSITE" id="PS00710">
    <property type="entry name" value="PGM_PMM"/>
    <property type="match status" value="1"/>
</dbReference>
<comment type="catalytic activity">
    <reaction evidence="13">
        <text>alpha-D-ribose 1-phosphate = D-ribose 5-phosphate</text>
        <dbReference type="Rhea" id="RHEA:18793"/>
        <dbReference type="ChEBI" id="CHEBI:57720"/>
        <dbReference type="ChEBI" id="CHEBI:78346"/>
        <dbReference type="EC" id="5.4.2.7"/>
    </reaction>
</comment>
<comment type="similarity">
    <text evidence="4">Belongs to the phosphohexose mutase family.</text>
</comment>
<comment type="subcellular location">
    <subcellularLocation>
        <location evidence="3">Cytoplasm</location>
    </subcellularLocation>
    <subcellularLocation>
        <location evidence="2">Nucleus</location>
    </subcellularLocation>
</comment>
<keyword evidence="11" id="KW-0539">Nucleus</keyword>
<dbReference type="KEGG" id="ago:AGOS_ABL126W"/>
<evidence type="ECO:0000313" key="18">
    <source>
        <dbReference type="EMBL" id="AAS50645.1"/>
    </source>
</evidence>
<dbReference type="EMBL" id="AE016815">
    <property type="protein sequence ID" value="AAS50645.1"/>
    <property type="molecule type" value="Genomic_DNA"/>
</dbReference>
<dbReference type="InterPro" id="IPR005844">
    <property type="entry name" value="A-D-PHexomutase_a/b/a-I"/>
</dbReference>
<evidence type="ECO:0000256" key="5">
    <source>
        <dbReference type="ARBA" id="ARBA00022490"/>
    </source>
</evidence>
<dbReference type="GO" id="GO:0000287">
    <property type="term" value="F:magnesium ion binding"/>
    <property type="evidence" value="ECO:0007669"/>
    <property type="project" value="InterPro"/>
</dbReference>
<evidence type="ECO:0000256" key="6">
    <source>
        <dbReference type="ARBA" id="ARBA00022526"/>
    </source>
</evidence>
<name>Q75DZ9_EREGS</name>
<proteinExistence type="inferred from homology"/>
<dbReference type="Pfam" id="PF02880">
    <property type="entry name" value="PGM_PMM_III"/>
    <property type="match status" value="1"/>
</dbReference>
<evidence type="ECO:0000259" key="16">
    <source>
        <dbReference type="Pfam" id="PF02879"/>
    </source>
</evidence>
<dbReference type="GO" id="GO:0008973">
    <property type="term" value="F:phosphopentomutase activity"/>
    <property type="evidence" value="ECO:0000318"/>
    <property type="project" value="GO_Central"/>
</dbReference>
<dbReference type="Proteomes" id="UP000000591">
    <property type="component" value="Chromosome II"/>
</dbReference>
<dbReference type="OrthoDB" id="8300170at2759"/>
<feature type="domain" description="Alpha-D-phosphohexomutase alpha/beta/alpha" evidence="15">
    <location>
        <begin position="52"/>
        <end position="200"/>
    </location>
</feature>
<keyword evidence="9" id="KW-0460">Magnesium</keyword>
<dbReference type="Pfam" id="PF02879">
    <property type="entry name" value="PGM_PMM_II"/>
    <property type="match status" value="1"/>
</dbReference>
<dbReference type="SUPFAM" id="SSF53738">
    <property type="entry name" value="Phosphoglucomutase, first 3 domains"/>
    <property type="match status" value="3"/>
</dbReference>
<evidence type="ECO:0000256" key="8">
    <source>
        <dbReference type="ARBA" id="ARBA00022723"/>
    </source>
</evidence>
<evidence type="ECO:0000313" key="19">
    <source>
        <dbReference type="Proteomes" id="UP000000591"/>
    </source>
</evidence>
<dbReference type="PANTHER" id="PTHR45745:SF1">
    <property type="entry name" value="PHOSPHOGLUCOMUTASE 2B-RELATED"/>
    <property type="match status" value="1"/>
</dbReference>
<dbReference type="InterPro" id="IPR036900">
    <property type="entry name" value="A-D-PHexomutase_C_sf"/>
</dbReference>
<evidence type="ECO:0000259" key="15">
    <source>
        <dbReference type="Pfam" id="PF02878"/>
    </source>
</evidence>
<evidence type="ECO:0000256" key="9">
    <source>
        <dbReference type="ARBA" id="ARBA00022842"/>
    </source>
</evidence>
<dbReference type="GO" id="GO:0046115">
    <property type="term" value="P:guanosine catabolic process"/>
    <property type="evidence" value="ECO:0007669"/>
    <property type="project" value="EnsemblFungi"/>
</dbReference>
<evidence type="ECO:0000259" key="17">
    <source>
        <dbReference type="Pfam" id="PF02880"/>
    </source>
</evidence>
<reference evidence="18 19" key="1">
    <citation type="journal article" date="2004" name="Science">
        <title>The Ashbya gossypii genome as a tool for mapping the ancient Saccharomyces cerevisiae genome.</title>
        <authorList>
            <person name="Dietrich F.S."/>
            <person name="Voegeli S."/>
            <person name="Brachat S."/>
            <person name="Lerch A."/>
            <person name="Gates K."/>
            <person name="Steiner S."/>
            <person name="Mohr C."/>
            <person name="Pohlmann R."/>
            <person name="Luedi P."/>
            <person name="Choi S."/>
            <person name="Wing R.A."/>
            <person name="Flavier A."/>
            <person name="Gaffney T.D."/>
            <person name="Philippsen P."/>
        </authorList>
    </citation>
    <scope>NUCLEOTIDE SEQUENCE [LARGE SCALE GENOMIC DNA]</scope>
    <source>
        <strain evidence="19">ATCC 10895 / CBS 109.51 / FGSC 9923 / NRRL Y-1056</strain>
    </source>
</reference>
<dbReference type="SUPFAM" id="SSF55957">
    <property type="entry name" value="Phosphoglucomutase, C-terminal domain"/>
    <property type="match status" value="1"/>
</dbReference>
<feature type="domain" description="Alpha-D-phosphohexomutase alpha/beta/alpha" evidence="16">
    <location>
        <begin position="254"/>
        <end position="340"/>
    </location>
</feature>
<dbReference type="InterPro" id="IPR016066">
    <property type="entry name" value="A-D-PHexomutase_CS"/>
</dbReference>
<protein>
    <recommendedName>
        <fullName evidence="14">phosphopentomutase</fullName>
        <ecNumber evidence="14">5.4.2.7</ecNumber>
    </recommendedName>
</protein>
<dbReference type="RefSeq" id="NP_982821.1">
    <property type="nucleotide sequence ID" value="NM_208174.2"/>
</dbReference>
<evidence type="ECO:0000256" key="1">
    <source>
        <dbReference type="ARBA" id="ARBA00001946"/>
    </source>
</evidence>
<feature type="domain" description="Alpha-D-phosphohexomutase alpha/beta/alpha" evidence="17">
    <location>
        <begin position="352"/>
        <end position="478"/>
    </location>
</feature>